<dbReference type="SUPFAM" id="SSF52540">
    <property type="entry name" value="P-loop containing nucleoside triphosphate hydrolases"/>
    <property type="match status" value="1"/>
</dbReference>
<comment type="caution">
    <text evidence="2">The sequence shown here is derived from an EMBL/GenBank/DDBJ whole genome shotgun (WGS) entry which is preliminary data.</text>
</comment>
<dbReference type="AlphaFoldDB" id="A0A4R0QTF6"/>
<evidence type="ECO:0008006" key="4">
    <source>
        <dbReference type="Google" id="ProtNLM"/>
    </source>
</evidence>
<feature type="region of interest" description="Disordered" evidence="1">
    <location>
        <begin position="40"/>
        <end position="84"/>
    </location>
</feature>
<proteinExistence type="predicted"/>
<evidence type="ECO:0000313" key="2">
    <source>
        <dbReference type="EMBL" id="TCD54545.1"/>
    </source>
</evidence>
<reference evidence="2 3" key="1">
    <citation type="submission" date="2018-12" db="EMBL/GenBank/DDBJ databases">
        <title>Alloscrdovia theropitheci sp. nov: a novel taxon from the feces of the bleeding-herat monkey (Theropithecus geleda).</title>
        <authorList>
            <person name="Modesto M."/>
        </authorList>
    </citation>
    <scope>NUCLEOTIDE SEQUENCE [LARGE SCALE GENOMIC DNA]</scope>
    <source>
        <strain evidence="2 3">GLDI4/2</strain>
    </source>
</reference>
<name>A0A4R0QTF6_9BIFI</name>
<dbReference type="Proteomes" id="UP000291289">
    <property type="component" value="Unassembled WGS sequence"/>
</dbReference>
<dbReference type="GO" id="GO:0051782">
    <property type="term" value="P:negative regulation of cell division"/>
    <property type="evidence" value="ECO:0007669"/>
    <property type="project" value="TreeGrafter"/>
</dbReference>
<keyword evidence="3" id="KW-1185">Reference proteome</keyword>
<gene>
    <name evidence="2" type="ORF">EJ419_02800</name>
</gene>
<dbReference type="PANTHER" id="PTHR43384">
    <property type="entry name" value="SEPTUM SITE-DETERMINING PROTEIN MIND HOMOLOG, CHLOROPLASTIC-RELATED"/>
    <property type="match status" value="1"/>
</dbReference>
<sequence length="342" mass="38720">MPHTDRSNTPRAYDTQENRYYMPSRELDIDTHTADYSTVPLNSTVPLSSTMPLNSEGHSRISTNGQESSSPDDSNNSRRRNRARNTRVINSVTLVCVLACDGGDGASTFALQIARAYSDNGYSVCLVDLDFRHGGLDVVAGCEELEGLRWHNIQAPLGHIDARDFDNDMIHWDSVAVLPSHPWHAEGKSKQWWEIKAVYEALCHNYDVIVCDCAQGITDEVITAWNALNTPIRVIPVILMRLDTLSISRCSSLLDTIKSHSDELHCEEPIALTVQKSKNRVHEISDYEAEKYLNICIHGELEYKRKIEEYAMHGWGVPALSRRQRALFNSFIRKTLQQNHLE</sequence>
<dbReference type="GO" id="GO:0009898">
    <property type="term" value="C:cytoplasmic side of plasma membrane"/>
    <property type="evidence" value="ECO:0007669"/>
    <property type="project" value="TreeGrafter"/>
</dbReference>
<evidence type="ECO:0000313" key="3">
    <source>
        <dbReference type="Proteomes" id="UP000291289"/>
    </source>
</evidence>
<dbReference type="PANTHER" id="PTHR43384:SF11">
    <property type="entry name" value="SEPTUM SITE DETERMINING PROTEIN"/>
    <property type="match status" value="1"/>
</dbReference>
<protein>
    <recommendedName>
        <fullName evidence="4">ParA family protein</fullName>
    </recommendedName>
</protein>
<dbReference type="RefSeq" id="WP_131283405.1">
    <property type="nucleotide sequence ID" value="NZ_RXLP01000014.1"/>
</dbReference>
<dbReference type="InterPro" id="IPR050625">
    <property type="entry name" value="ParA/MinD_ATPase"/>
</dbReference>
<dbReference type="EMBL" id="RXLP01000014">
    <property type="protein sequence ID" value="TCD54545.1"/>
    <property type="molecule type" value="Genomic_DNA"/>
</dbReference>
<dbReference type="InterPro" id="IPR027417">
    <property type="entry name" value="P-loop_NTPase"/>
</dbReference>
<feature type="compositionally biased region" description="Polar residues" evidence="1">
    <location>
        <begin position="40"/>
        <end position="53"/>
    </location>
</feature>
<accession>A0A4R0QTF6</accession>
<dbReference type="GO" id="GO:0016887">
    <property type="term" value="F:ATP hydrolysis activity"/>
    <property type="evidence" value="ECO:0007669"/>
    <property type="project" value="TreeGrafter"/>
</dbReference>
<dbReference type="GO" id="GO:0005524">
    <property type="term" value="F:ATP binding"/>
    <property type="evidence" value="ECO:0007669"/>
    <property type="project" value="TreeGrafter"/>
</dbReference>
<dbReference type="Gene3D" id="3.40.50.300">
    <property type="entry name" value="P-loop containing nucleotide triphosphate hydrolases"/>
    <property type="match status" value="1"/>
</dbReference>
<dbReference type="GO" id="GO:0005829">
    <property type="term" value="C:cytosol"/>
    <property type="evidence" value="ECO:0007669"/>
    <property type="project" value="TreeGrafter"/>
</dbReference>
<evidence type="ECO:0000256" key="1">
    <source>
        <dbReference type="SAM" id="MobiDB-lite"/>
    </source>
</evidence>
<organism evidence="2 3">
    <name type="scientific">Alloscardovia theropitheci</name>
    <dbReference type="NCBI Taxonomy" id="2496842"/>
    <lineage>
        <taxon>Bacteria</taxon>
        <taxon>Bacillati</taxon>
        <taxon>Actinomycetota</taxon>
        <taxon>Actinomycetes</taxon>
        <taxon>Bifidobacteriales</taxon>
        <taxon>Bifidobacteriaceae</taxon>
        <taxon>Alloscardovia</taxon>
    </lineage>
</organism>
<dbReference type="OrthoDB" id="3252838at2"/>
<feature type="region of interest" description="Disordered" evidence="1">
    <location>
        <begin position="1"/>
        <end position="23"/>
    </location>
</feature>